<dbReference type="Proteomes" id="UP001221142">
    <property type="component" value="Unassembled WGS sequence"/>
</dbReference>
<feature type="non-terminal residue" evidence="2">
    <location>
        <position position="85"/>
    </location>
</feature>
<name>A0AAD7BZ02_9AGAR</name>
<protein>
    <recommendedName>
        <fullName evidence="1">CoA-binding domain-containing protein</fullName>
    </recommendedName>
</protein>
<proteinExistence type="predicted"/>
<gene>
    <name evidence="2" type="ORF">FB45DRAFT_909382</name>
</gene>
<dbReference type="Pfam" id="PF13380">
    <property type="entry name" value="CoA_binding_2"/>
    <property type="match status" value="1"/>
</dbReference>
<evidence type="ECO:0000259" key="1">
    <source>
        <dbReference type="Pfam" id="PF13380"/>
    </source>
</evidence>
<reference evidence="2" key="1">
    <citation type="submission" date="2023-03" db="EMBL/GenBank/DDBJ databases">
        <title>Massive genome expansion in bonnet fungi (Mycena s.s.) driven by repeated elements and novel gene families across ecological guilds.</title>
        <authorList>
            <consortium name="Lawrence Berkeley National Laboratory"/>
            <person name="Harder C.B."/>
            <person name="Miyauchi S."/>
            <person name="Viragh M."/>
            <person name="Kuo A."/>
            <person name="Thoen E."/>
            <person name="Andreopoulos B."/>
            <person name="Lu D."/>
            <person name="Skrede I."/>
            <person name="Drula E."/>
            <person name="Henrissat B."/>
            <person name="Morin E."/>
            <person name="Kohler A."/>
            <person name="Barry K."/>
            <person name="LaButti K."/>
            <person name="Morin E."/>
            <person name="Salamov A."/>
            <person name="Lipzen A."/>
            <person name="Mereny Z."/>
            <person name="Hegedus B."/>
            <person name="Baldrian P."/>
            <person name="Stursova M."/>
            <person name="Weitz H."/>
            <person name="Taylor A."/>
            <person name="Grigoriev I.V."/>
            <person name="Nagy L.G."/>
            <person name="Martin F."/>
            <person name="Kauserud H."/>
        </authorList>
    </citation>
    <scope>NUCLEOTIDE SEQUENCE</scope>
    <source>
        <strain evidence="2">9284</strain>
    </source>
</reference>
<comment type="caution">
    <text evidence="2">The sequence shown here is derived from an EMBL/GenBank/DDBJ whole genome shotgun (WGS) entry which is preliminary data.</text>
</comment>
<dbReference type="SUPFAM" id="SSF51735">
    <property type="entry name" value="NAD(P)-binding Rossmann-fold domains"/>
    <property type="match status" value="1"/>
</dbReference>
<dbReference type="InterPro" id="IPR003781">
    <property type="entry name" value="CoA-bd"/>
</dbReference>
<evidence type="ECO:0000313" key="2">
    <source>
        <dbReference type="EMBL" id="KAJ7634623.1"/>
    </source>
</evidence>
<dbReference type="EMBL" id="JARKIF010000007">
    <property type="protein sequence ID" value="KAJ7634623.1"/>
    <property type="molecule type" value="Genomic_DNA"/>
</dbReference>
<sequence>MLDKGLDAVPINPFVPESLGVSCLSSLSDLPNPAQTSISIVTQPSVTLHILQQAHTLGIFAAWQFIASINASYIHSNTTVQQTPP</sequence>
<dbReference type="Gene3D" id="3.40.50.720">
    <property type="entry name" value="NAD(P)-binding Rossmann-like Domain"/>
    <property type="match status" value="1"/>
</dbReference>
<keyword evidence="3" id="KW-1185">Reference proteome</keyword>
<organism evidence="2 3">
    <name type="scientific">Roridomyces roridus</name>
    <dbReference type="NCBI Taxonomy" id="1738132"/>
    <lineage>
        <taxon>Eukaryota</taxon>
        <taxon>Fungi</taxon>
        <taxon>Dikarya</taxon>
        <taxon>Basidiomycota</taxon>
        <taxon>Agaricomycotina</taxon>
        <taxon>Agaricomycetes</taxon>
        <taxon>Agaricomycetidae</taxon>
        <taxon>Agaricales</taxon>
        <taxon>Marasmiineae</taxon>
        <taxon>Mycenaceae</taxon>
        <taxon>Roridomyces</taxon>
    </lineage>
</organism>
<dbReference type="InterPro" id="IPR036291">
    <property type="entry name" value="NAD(P)-bd_dom_sf"/>
</dbReference>
<feature type="domain" description="CoA-binding" evidence="1">
    <location>
        <begin position="1"/>
        <end position="72"/>
    </location>
</feature>
<evidence type="ECO:0000313" key="3">
    <source>
        <dbReference type="Proteomes" id="UP001221142"/>
    </source>
</evidence>
<accession>A0AAD7BZ02</accession>
<dbReference type="AlphaFoldDB" id="A0AAD7BZ02"/>